<evidence type="ECO:0000256" key="1">
    <source>
        <dbReference type="SAM" id="MobiDB-lite"/>
    </source>
</evidence>
<feature type="compositionally biased region" description="Basic residues" evidence="1">
    <location>
        <begin position="20"/>
        <end position="29"/>
    </location>
</feature>
<dbReference type="EMBL" id="CP086717">
    <property type="protein sequence ID" value="WOO82737.1"/>
    <property type="molecule type" value="Genomic_DNA"/>
</dbReference>
<sequence>MSASDTVSEVAMGAILRSSSSRRSKPSRCRHRHAQCRNLTNTGVLVYGTPCENNYLARAATVSGSSATITQGQFAMADGHDVVPGRQEAEPQSYLPCNARINNSSGSPVHPCYHFTRPGP</sequence>
<feature type="region of interest" description="Disordered" evidence="1">
    <location>
        <begin position="1"/>
        <end position="29"/>
    </location>
</feature>
<dbReference type="Proteomes" id="UP000827549">
    <property type="component" value="Chromosome 4"/>
</dbReference>
<organism evidence="2 3">
    <name type="scientific">Vanrija pseudolonga</name>
    <dbReference type="NCBI Taxonomy" id="143232"/>
    <lineage>
        <taxon>Eukaryota</taxon>
        <taxon>Fungi</taxon>
        <taxon>Dikarya</taxon>
        <taxon>Basidiomycota</taxon>
        <taxon>Agaricomycotina</taxon>
        <taxon>Tremellomycetes</taxon>
        <taxon>Trichosporonales</taxon>
        <taxon>Trichosporonaceae</taxon>
        <taxon>Vanrija</taxon>
    </lineage>
</organism>
<proteinExistence type="predicted"/>
<evidence type="ECO:0000313" key="2">
    <source>
        <dbReference type="EMBL" id="WOO82737.1"/>
    </source>
</evidence>
<dbReference type="GeneID" id="87809444"/>
<name>A0AAF1BJH0_9TREE</name>
<dbReference type="RefSeq" id="XP_062628769.1">
    <property type="nucleotide sequence ID" value="XM_062772784.1"/>
</dbReference>
<reference evidence="2" key="1">
    <citation type="submission" date="2023-10" db="EMBL/GenBank/DDBJ databases">
        <authorList>
            <person name="Noh H."/>
        </authorList>
    </citation>
    <scope>NUCLEOTIDE SEQUENCE</scope>
    <source>
        <strain evidence="2">DUCC4014</strain>
    </source>
</reference>
<accession>A0AAF1BJH0</accession>
<gene>
    <name evidence="2" type="ORF">LOC62_04G006218</name>
</gene>
<dbReference type="AlphaFoldDB" id="A0AAF1BJH0"/>
<protein>
    <submittedName>
        <fullName evidence="2">Uncharacterized protein</fullName>
    </submittedName>
</protein>
<keyword evidence="3" id="KW-1185">Reference proteome</keyword>
<evidence type="ECO:0000313" key="3">
    <source>
        <dbReference type="Proteomes" id="UP000827549"/>
    </source>
</evidence>